<reference evidence="6 7" key="1">
    <citation type="submission" date="2014-10" db="EMBL/GenBank/DDBJ databases">
        <title>Genome sequence of Ponticoccus sp. strain UMTAT08 isolated from clonal culture of toxic dinoflagellate Alexandrium tamiyavanichii.</title>
        <authorList>
            <person name="Gan H.Y."/>
            <person name="Muhd D.-D."/>
            <person name="Mohd Noor M.E."/>
            <person name="Yeong Y.S."/>
            <person name="Usup G."/>
        </authorList>
    </citation>
    <scope>NUCLEOTIDE SEQUENCE [LARGE SCALE GENOMIC DNA]</scope>
    <source>
        <strain evidence="6 7">UMTAT08</strain>
    </source>
</reference>
<evidence type="ECO:0000313" key="7">
    <source>
        <dbReference type="Proteomes" id="UP000030960"/>
    </source>
</evidence>
<evidence type="ECO:0000313" key="6">
    <source>
        <dbReference type="EMBL" id="KHQ49881.1"/>
    </source>
</evidence>
<dbReference type="GO" id="GO:0003700">
    <property type="term" value="F:DNA-binding transcription factor activity"/>
    <property type="evidence" value="ECO:0007669"/>
    <property type="project" value="InterPro"/>
</dbReference>
<keyword evidence="7" id="KW-1185">Reference proteome</keyword>
<dbReference type="OrthoDB" id="8638122at2"/>
<keyword evidence="2" id="KW-0238">DNA-binding</keyword>
<dbReference type="STRING" id="561184.SAMN05216376_105365"/>
<dbReference type="InterPro" id="IPR036390">
    <property type="entry name" value="WH_DNA-bd_sf"/>
</dbReference>
<dbReference type="GO" id="GO:0003677">
    <property type="term" value="F:DNA binding"/>
    <property type="evidence" value="ECO:0007669"/>
    <property type="project" value="UniProtKB-KW"/>
</dbReference>
<name>A0A0B3S045_9RHOB</name>
<dbReference type="EMBL" id="JSUQ01000037">
    <property type="protein sequence ID" value="KHQ49881.1"/>
    <property type="molecule type" value="Genomic_DNA"/>
</dbReference>
<evidence type="ECO:0000256" key="2">
    <source>
        <dbReference type="ARBA" id="ARBA00023125"/>
    </source>
</evidence>
<evidence type="ECO:0000256" key="3">
    <source>
        <dbReference type="ARBA" id="ARBA00023163"/>
    </source>
</evidence>
<dbReference type="Pfam" id="PF07729">
    <property type="entry name" value="FCD"/>
    <property type="match status" value="1"/>
</dbReference>
<keyword evidence="1" id="KW-0805">Transcription regulation</keyword>
<accession>A0A0B3S045</accession>
<dbReference type="SUPFAM" id="SSF51569">
    <property type="entry name" value="Aldolase"/>
    <property type="match status" value="1"/>
</dbReference>
<dbReference type="SUPFAM" id="SSF48008">
    <property type="entry name" value="GntR ligand-binding domain-like"/>
    <property type="match status" value="1"/>
</dbReference>
<comment type="caution">
    <text evidence="6">The sequence shown here is derived from an EMBL/GenBank/DDBJ whole genome shotgun (WGS) entry which is preliminary data.</text>
</comment>
<dbReference type="Gene3D" id="1.10.10.10">
    <property type="entry name" value="Winged helix-like DNA-binding domain superfamily/Winged helix DNA-binding domain"/>
    <property type="match status" value="1"/>
</dbReference>
<dbReference type="Proteomes" id="UP000030960">
    <property type="component" value="Unassembled WGS sequence"/>
</dbReference>
<keyword evidence="4" id="KW-0456">Lyase</keyword>
<dbReference type="InterPro" id="IPR008920">
    <property type="entry name" value="TF_FadR/GntR_C"/>
</dbReference>
<evidence type="ECO:0000256" key="1">
    <source>
        <dbReference type="ARBA" id="ARBA00023015"/>
    </source>
</evidence>
<dbReference type="SMART" id="SM01130">
    <property type="entry name" value="DHDPS"/>
    <property type="match status" value="1"/>
</dbReference>
<dbReference type="Gene3D" id="3.20.20.70">
    <property type="entry name" value="Aldolase class I"/>
    <property type="match status" value="1"/>
</dbReference>
<dbReference type="InterPro" id="IPR000524">
    <property type="entry name" value="Tscrpt_reg_HTH_GntR"/>
</dbReference>
<dbReference type="AlphaFoldDB" id="A0A0B3S045"/>
<dbReference type="PANTHER" id="PTHR43537:SF5">
    <property type="entry name" value="UXU OPERON TRANSCRIPTIONAL REGULATOR"/>
    <property type="match status" value="1"/>
</dbReference>
<proteinExistence type="predicted"/>
<sequence>MGEQAISKKARCVEDVRRRILTQVFEPGSYLDEAELAQTHDFSRPPLREALNQLPAENATEAQVMQLKDTQELFRKAIREGDAARNALMNQRFHAIIGEMADNEFLTPSLRRLLIDHTRIGMSFYNPRNCSMAEQRSVAAGQHDQFIALIEQGDVEGATSWVCAGSNFLPGEHIALWRACRVEGDFDKGRRIMSAMMPLMRVLEQGGKFIQCVKHGCEKMGQYAGPPRPPLRPLNKDDRRQMEQVVRVLKRTQAEIEAGPQAEAAE</sequence>
<evidence type="ECO:0000256" key="4">
    <source>
        <dbReference type="ARBA" id="ARBA00023239"/>
    </source>
</evidence>
<dbReference type="PATRIC" id="fig|1515334.3.peg.5556"/>
<dbReference type="InterPro" id="IPR013785">
    <property type="entry name" value="Aldolase_TIM"/>
</dbReference>
<dbReference type="SMART" id="SM00345">
    <property type="entry name" value="HTH_GNTR"/>
    <property type="match status" value="1"/>
</dbReference>
<organism evidence="6 7">
    <name type="scientific">Mameliella alba</name>
    <dbReference type="NCBI Taxonomy" id="561184"/>
    <lineage>
        <taxon>Bacteria</taxon>
        <taxon>Pseudomonadati</taxon>
        <taxon>Pseudomonadota</taxon>
        <taxon>Alphaproteobacteria</taxon>
        <taxon>Rhodobacterales</taxon>
        <taxon>Roseobacteraceae</taxon>
        <taxon>Mameliella</taxon>
    </lineage>
</organism>
<feature type="domain" description="HTH gntR-type" evidence="5">
    <location>
        <begin position="12"/>
        <end position="66"/>
    </location>
</feature>
<evidence type="ECO:0000259" key="5">
    <source>
        <dbReference type="SMART" id="SM00345"/>
    </source>
</evidence>
<dbReference type="InterPro" id="IPR011711">
    <property type="entry name" value="GntR_C"/>
</dbReference>
<dbReference type="RefSeq" id="WP_082024823.1">
    <property type="nucleotide sequence ID" value="NZ_JSUQ01000037.1"/>
</dbReference>
<dbReference type="PANTHER" id="PTHR43537">
    <property type="entry name" value="TRANSCRIPTIONAL REGULATOR, GNTR FAMILY"/>
    <property type="match status" value="1"/>
</dbReference>
<dbReference type="GO" id="GO:0016829">
    <property type="term" value="F:lyase activity"/>
    <property type="evidence" value="ECO:0007669"/>
    <property type="project" value="UniProtKB-KW"/>
</dbReference>
<protein>
    <submittedName>
        <fullName evidence="6">Transcriptional regulator, GntR family</fullName>
    </submittedName>
</protein>
<keyword evidence="3" id="KW-0804">Transcription</keyword>
<dbReference type="SUPFAM" id="SSF46785">
    <property type="entry name" value="Winged helix' DNA-binding domain"/>
    <property type="match status" value="1"/>
</dbReference>
<gene>
    <name evidence="6" type="ORF">OA50_05555</name>
</gene>
<dbReference type="InterPro" id="IPR036388">
    <property type="entry name" value="WH-like_DNA-bd_sf"/>
</dbReference>
<dbReference type="InterPro" id="IPR002220">
    <property type="entry name" value="DapA-like"/>
</dbReference>